<feature type="compositionally biased region" description="Low complexity" evidence="1">
    <location>
        <begin position="42"/>
        <end position="70"/>
    </location>
</feature>
<sequence length="235" mass="23367">MRGARRILLIATLTAAVTAGVAGCTAAPDGTVTTTVTATASSAVPSSAAPASASVPTAAGSSGPTASGGPRADPDAPAGQCSDADLAVSVQADPEGGAAGHDDSFVVFRNTGSASCRLEGFPGLSVVGHGNGTQLGRPASRPDGAATPLVVLRPGGTAVAETVYSVVDAKGGVYDEGGGKDPRCRAERGDGYRVYPPHSTRAFFVRAAVYACTTGIDWISVQPVRDHVTGFTPRT</sequence>
<evidence type="ECO:0000259" key="3">
    <source>
        <dbReference type="Pfam" id="PF14016"/>
    </source>
</evidence>
<gene>
    <name evidence="4" type="ORF">D1781_11625</name>
</gene>
<feature type="signal peptide" evidence="2">
    <location>
        <begin position="1"/>
        <end position="26"/>
    </location>
</feature>
<reference evidence="5" key="1">
    <citation type="submission" date="2018-09" db="EMBL/GenBank/DDBJ databases">
        <authorList>
            <person name="Kim I."/>
        </authorList>
    </citation>
    <scope>NUCLEOTIDE SEQUENCE [LARGE SCALE GENOMIC DNA]</scope>
    <source>
        <strain evidence="5">DD4a</strain>
    </source>
</reference>
<evidence type="ECO:0000256" key="1">
    <source>
        <dbReference type="SAM" id="MobiDB-lite"/>
    </source>
</evidence>
<dbReference type="AlphaFoldDB" id="A0A3A1TZM1"/>
<dbReference type="InterPro" id="IPR025326">
    <property type="entry name" value="DUF4232"/>
</dbReference>
<feature type="domain" description="DUF4232" evidence="3">
    <location>
        <begin position="81"/>
        <end position="224"/>
    </location>
</feature>
<dbReference type="Pfam" id="PF14016">
    <property type="entry name" value="DUF4232"/>
    <property type="match status" value="1"/>
</dbReference>
<protein>
    <submittedName>
        <fullName evidence="4">DUF4232 domain-containing protein</fullName>
    </submittedName>
</protein>
<proteinExistence type="predicted"/>
<keyword evidence="5" id="KW-1185">Reference proteome</keyword>
<evidence type="ECO:0000313" key="4">
    <source>
        <dbReference type="EMBL" id="RIX28125.1"/>
    </source>
</evidence>
<name>A0A3A1TZM1_9MICO</name>
<comment type="caution">
    <text evidence="4">The sequence shown here is derived from an EMBL/GenBank/DDBJ whole genome shotgun (WGS) entry which is preliminary data.</text>
</comment>
<dbReference type="RefSeq" id="WP_119482435.1">
    <property type="nucleotide sequence ID" value="NZ_QXTG01000002.1"/>
</dbReference>
<dbReference type="Proteomes" id="UP000265742">
    <property type="component" value="Unassembled WGS sequence"/>
</dbReference>
<dbReference type="PROSITE" id="PS51257">
    <property type="entry name" value="PROKAR_LIPOPROTEIN"/>
    <property type="match status" value="1"/>
</dbReference>
<organism evidence="4 5">
    <name type="scientific">Amnibacterium setariae</name>
    <dbReference type="NCBI Taxonomy" id="2306585"/>
    <lineage>
        <taxon>Bacteria</taxon>
        <taxon>Bacillati</taxon>
        <taxon>Actinomycetota</taxon>
        <taxon>Actinomycetes</taxon>
        <taxon>Micrococcales</taxon>
        <taxon>Microbacteriaceae</taxon>
        <taxon>Amnibacterium</taxon>
    </lineage>
</organism>
<feature type="chain" id="PRO_5017457605" evidence="2">
    <location>
        <begin position="27"/>
        <end position="235"/>
    </location>
</feature>
<keyword evidence="2" id="KW-0732">Signal</keyword>
<evidence type="ECO:0000313" key="5">
    <source>
        <dbReference type="Proteomes" id="UP000265742"/>
    </source>
</evidence>
<evidence type="ECO:0000256" key="2">
    <source>
        <dbReference type="SAM" id="SignalP"/>
    </source>
</evidence>
<dbReference type="EMBL" id="QXTG01000002">
    <property type="protein sequence ID" value="RIX28125.1"/>
    <property type="molecule type" value="Genomic_DNA"/>
</dbReference>
<dbReference type="OrthoDB" id="3268346at2"/>
<feature type="region of interest" description="Disordered" evidence="1">
    <location>
        <begin position="42"/>
        <end position="81"/>
    </location>
</feature>
<accession>A0A3A1TZM1</accession>